<proteinExistence type="predicted"/>
<reference evidence="4 5" key="1">
    <citation type="journal article" date="2018" name="Front. Microbiol.">
        <title>Pseudomonas orientalis F9: A Potent Antagonist against Phytopathogens with Phytotoxic Effect in the Apple Flower.</title>
        <authorList>
            <person name="Zengerer V."/>
            <person name="Schmid M."/>
            <person name="Bieri M."/>
            <person name="Muller D.C."/>
            <person name="Remus-Emsermann M.N.P."/>
            <person name="Ahrens C.H."/>
            <person name="Pelludat C."/>
        </authorList>
    </citation>
    <scope>NUCLEOTIDE SEQUENCE [LARGE SCALE GENOMIC DNA]</scope>
    <source>
        <strain evidence="4 5">F9</strain>
    </source>
</reference>
<protein>
    <submittedName>
        <fullName evidence="4">ABC transporter</fullName>
    </submittedName>
</protein>
<evidence type="ECO:0000259" key="3">
    <source>
        <dbReference type="Pfam" id="PF23357"/>
    </source>
</evidence>
<gene>
    <name evidence="4" type="ORF">BOP93_08015</name>
</gene>
<dbReference type="EMBL" id="CP018049">
    <property type="protein sequence ID" value="AUZ45549.1"/>
    <property type="molecule type" value="Genomic_DNA"/>
</dbReference>
<dbReference type="Pfam" id="PF23357">
    <property type="entry name" value="DUF7088"/>
    <property type="match status" value="1"/>
</dbReference>
<dbReference type="Pfam" id="PF09822">
    <property type="entry name" value="ABC_transp_aux"/>
    <property type="match status" value="1"/>
</dbReference>
<evidence type="ECO:0000259" key="2">
    <source>
        <dbReference type="Pfam" id="PF09822"/>
    </source>
</evidence>
<name>A0A2L0RU11_9PSED</name>
<feature type="transmembrane region" description="Helical" evidence="1">
    <location>
        <begin position="547"/>
        <end position="565"/>
    </location>
</feature>
<accession>A0A2L0RU11</accession>
<dbReference type="InterPro" id="IPR019196">
    <property type="entry name" value="ABC_transp_unknown"/>
</dbReference>
<dbReference type="KEGG" id="poi:BOP93_08015"/>
<feature type="domain" description="DUF7088" evidence="3">
    <location>
        <begin position="38"/>
        <end position="124"/>
    </location>
</feature>
<evidence type="ECO:0000313" key="5">
    <source>
        <dbReference type="Proteomes" id="UP000239888"/>
    </source>
</evidence>
<evidence type="ECO:0000256" key="1">
    <source>
        <dbReference type="SAM" id="Phobius"/>
    </source>
</evidence>
<keyword evidence="1" id="KW-1133">Transmembrane helix</keyword>
<organism evidence="4 5">
    <name type="scientific">Pseudomonas orientalis</name>
    <dbReference type="NCBI Taxonomy" id="76758"/>
    <lineage>
        <taxon>Bacteria</taxon>
        <taxon>Pseudomonadati</taxon>
        <taxon>Pseudomonadota</taxon>
        <taxon>Gammaproteobacteria</taxon>
        <taxon>Pseudomonadales</taxon>
        <taxon>Pseudomonadaceae</taxon>
        <taxon>Pseudomonas</taxon>
    </lineage>
</organism>
<keyword evidence="1" id="KW-0472">Membrane</keyword>
<sequence length="579" mass="64426">MRSALRMGMTLIVISLLFLAFNLVWINKLPDIRWDFSQQKIYTLSPSTQQLLRTLESPLDLYYFNSLTSPKKSRIVKRFGQRIEDLLQEFEAAANGMVNLHIIDPVPFSEDAYKASLFGLDDTQGFLGLIGTRAGQSMQRIDAFNPVDEPLLEYQISQLIYRLMHTQRPSVGLLSGLPLNESAEQLMEQMRGHFNLVELASNITQVPASIGSLMVVQPRALAEQALYAIEQFVLSGGKLMIFIDPVSEMGSEALSVDSKLDGLLTAWGIRMPANKLLVDSLYASSASRGPGMPTVLHPARLKLPRQAMNAHDISTWKLNSLSVSSSGALLRTRKSRTTLTPLLQSSWQSALLDAGRFASETQFDALIDEASTSGQRHVIAARLEGPAYSAFPDGLRGQPPGLQKAARIEVVVVADTDLLADAVSQTTANNNVQFVLNTLDNLAAPASLANIRPHITLRSFSTLEPMREAAAQAYREKAAELERRLERTEQAWLRLNPKATGLGTQVVDTNTQLQALNKERLRLPMELHALKVEAYAPLNRFERNIKLLMIATVPLILCLIAWVRYRCLRRRRWSPAAFN</sequence>
<dbReference type="AlphaFoldDB" id="A0A2L0RU11"/>
<dbReference type="InterPro" id="IPR055396">
    <property type="entry name" value="DUF7088"/>
</dbReference>
<dbReference type="RefSeq" id="WP_104502230.1">
    <property type="nucleotide sequence ID" value="NZ_CP018049.1"/>
</dbReference>
<evidence type="ECO:0000313" key="4">
    <source>
        <dbReference type="EMBL" id="AUZ45549.1"/>
    </source>
</evidence>
<dbReference type="Proteomes" id="UP000239888">
    <property type="component" value="Chromosome"/>
</dbReference>
<keyword evidence="1" id="KW-0812">Transmembrane</keyword>
<feature type="domain" description="ABC-type uncharacterised transport system" evidence="2">
    <location>
        <begin position="168"/>
        <end position="437"/>
    </location>
</feature>